<dbReference type="SUPFAM" id="SSF54534">
    <property type="entry name" value="FKBP-like"/>
    <property type="match status" value="1"/>
</dbReference>
<organism evidence="2 3">
    <name type="scientific">Chara braunii</name>
    <name type="common">Braun's stonewort</name>
    <dbReference type="NCBI Taxonomy" id="69332"/>
    <lineage>
        <taxon>Eukaryota</taxon>
        <taxon>Viridiplantae</taxon>
        <taxon>Streptophyta</taxon>
        <taxon>Charophyceae</taxon>
        <taxon>Charales</taxon>
        <taxon>Characeae</taxon>
        <taxon>Chara</taxon>
    </lineage>
</organism>
<evidence type="ECO:0000256" key="1">
    <source>
        <dbReference type="SAM" id="MobiDB-lite"/>
    </source>
</evidence>
<protein>
    <recommendedName>
        <fullName evidence="4">Trigger factor ribosome-binding bacterial domain-containing protein</fullName>
    </recommendedName>
</protein>
<evidence type="ECO:0000313" key="3">
    <source>
        <dbReference type="Proteomes" id="UP000265515"/>
    </source>
</evidence>
<dbReference type="GO" id="GO:0015031">
    <property type="term" value="P:protein transport"/>
    <property type="evidence" value="ECO:0007669"/>
    <property type="project" value="InterPro"/>
</dbReference>
<feature type="compositionally biased region" description="Low complexity" evidence="1">
    <location>
        <begin position="147"/>
        <end position="163"/>
    </location>
</feature>
<feature type="compositionally biased region" description="Low complexity" evidence="1">
    <location>
        <begin position="100"/>
        <end position="110"/>
    </location>
</feature>
<sequence>MAGAVARTAVGSPVPMCAKSMTSSSSALMQSVHCRSQRNCCRGETIMHVTCQQKFFPGLDFASVASCERLWGGSAGERCSKLSVGTSSWQRWKRGGALEGSSGKSLCLSSSGGGVARREGQGEKRGRRKGRVMTSGGACFASSGEKPAAQSSTSPTTTTAMQPKVTEDTGEYSRGRTLQKVKVVLGPYKGGVIKVKATKHEVTDEEVERAFKEKREKTHEFERINFTGSGAKLGHTVKINFEGKYAEGPKSGQLIQGTKADMYDLELKERPDYPWKRFVEEITGTGMGQEESKTFMVVFPPDFKAPHLRNVKARFTVTVKAIGVKKELPKDTRPEHEQREEIKDELVAAEERKSNAQIDPEIRSALLESSEADVDKIASNVSWAKFGENSLKDFKWNLLMEEVARVENIAFEDVMPFLRREADISYTLI</sequence>
<dbReference type="GO" id="GO:0003755">
    <property type="term" value="F:peptidyl-prolyl cis-trans isomerase activity"/>
    <property type="evidence" value="ECO:0007669"/>
    <property type="project" value="InterPro"/>
</dbReference>
<reference evidence="2 3" key="1">
    <citation type="journal article" date="2018" name="Cell">
        <title>The Chara Genome: Secondary Complexity and Implications for Plant Terrestrialization.</title>
        <authorList>
            <person name="Nishiyama T."/>
            <person name="Sakayama H."/>
            <person name="Vries J.D."/>
            <person name="Buschmann H."/>
            <person name="Saint-Marcoux D."/>
            <person name="Ullrich K.K."/>
            <person name="Haas F.B."/>
            <person name="Vanderstraeten L."/>
            <person name="Becker D."/>
            <person name="Lang D."/>
            <person name="Vosolsobe S."/>
            <person name="Rombauts S."/>
            <person name="Wilhelmsson P.K.I."/>
            <person name="Janitza P."/>
            <person name="Kern R."/>
            <person name="Heyl A."/>
            <person name="Rumpler F."/>
            <person name="Villalobos L.I.A.C."/>
            <person name="Clay J.M."/>
            <person name="Skokan R."/>
            <person name="Toyoda A."/>
            <person name="Suzuki Y."/>
            <person name="Kagoshima H."/>
            <person name="Schijlen E."/>
            <person name="Tajeshwar N."/>
            <person name="Catarino B."/>
            <person name="Hetherington A.J."/>
            <person name="Saltykova A."/>
            <person name="Bonnot C."/>
            <person name="Breuninger H."/>
            <person name="Symeonidi A."/>
            <person name="Radhakrishnan G.V."/>
            <person name="Van Nieuwerburgh F."/>
            <person name="Deforce D."/>
            <person name="Chang C."/>
            <person name="Karol K.G."/>
            <person name="Hedrich R."/>
            <person name="Ulvskov P."/>
            <person name="Glockner G."/>
            <person name="Delwiche C.F."/>
            <person name="Petrasek J."/>
            <person name="Van de Peer Y."/>
            <person name="Friml J."/>
            <person name="Beilby M."/>
            <person name="Dolan L."/>
            <person name="Kohara Y."/>
            <person name="Sugano S."/>
            <person name="Fujiyama A."/>
            <person name="Delaux P.-M."/>
            <person name="Quint M."/>
            <person name="TheiBen G."/>
            <person name="Hagemann M."/>
            <person name="Harholt J."/>
            <person name="Dunand C."/>
            <person name="Zachgo S."/>
            <person name="Langdale J."/>
            <person name="Maumus F."/>
            <person name="Straeten D.V.D."/>
            <person name="Gould S.B."/>
            <person name="Rensing S.A."/>
        </authorList>
    </citation>
    <scope>NUCLEOTIDE SEQUENCE [LARGE SCALE GENOMIC DNA]</scope>
    <source>
        <strain evidence="2 3">S276</strain>
    </source>
</reference>
<dbReference type="GO" id="GO:0006457">
    <property type="term" value="P:protein folding"/>
    <property type="evidence" value="ECO:0007669"/>
    <property type="project" value="InterPro"/>
</dbReference>
<proteinExistence type="predicted"/>
<dbReference type="Gene3D" id="3.10.50.40">
    <property type="match status" value="1"/>
</dbReference>
<evidence type="ECO:0000313" key="2">
    <source>
        <dbReference type="EMBL" id="GBG71860.1"/>
    </source>
</evidence>
<dbReference type="EMBL" id="BFEA01000154">
    <property type="protein sequence ID" value="GBG71860.1"/>
    <property type="molecule type" value="Genomic_DNA"/>
</dbReference>
<gene>
    <name evidence="2" type="ORF">CBR_g10798</name>
</gene>
<dbReference type="OrthoDB" id="2018663at2759"/>
<feature type="region of interest" description="Disordered" evidence="1">
    <location>
        <begin position="95"/>
        <end position="173"/>
    </location>
</feature>
<dbReference type="Gramene" id="GBG71860">
    <property type="protein sequence ID" value="GBG71860"/>
    <property type="gene ID" value="CBR_g10798"/>
</dbReference>
<dbReference type="InterPro" id="IPR037041">
    <property type="entry name" value="Trigger_fac_C_sf"/>
</dbReference>
<dbReference type="Gene3D" id="1.10.3120.10">
    <property type="entry name" value="Trigger factor, C-terminal domain"/>
    <property type="match status" value="1"/>
</dbReference>
<evidence type="ECO:0008006" key="4">
    <source>
        <dbReference type="Google" id="ProtNLM"/>
    </source>
</evidence>
<comment type="caution">
    <text evidence="2">The sequence shown here is derived from an EMBL/GenBank/DDBJ whole genome shotgun (WGS) entry which is preliminary data.</text>
</comment>
<keyword evidence="3" id="KW-1185">Reference proteome</keyword>
<dbReference type="InterPro" id="IPR046357">
    <property type="entry name" value="PPIase_dom_sf"/>
</dbReference>
<dbReference type="Proteomes" id="UP000265515">
    <property type="component" value="Unassembled WGS sequence"/>
</dbReference>
<accession>A0A388KP71</accession>
<dbReference type="AlphaFoldDB" id="A0A388KP71"/>
<name>A0A388KP71_CHABU</name>